<proteinExistence type="predicted"/>
<evidence type="ECO:0000313" key="2">
    <source>
        <dbReference type="Proteomes" id="UP000070434"/>
    </source>
</evidence>
<accession>A0AAW3PW95</accession>
<reference evidence="1 2" key="1">
    <citation type="submission" date="2015-11" db="EMBL/GenBank/DDBJ databases">
        <authorList>
            <person name="Sahl J."/>
            <person name="Wagner D."/>
            <person name="Keim P."/>
        </authorList>
    </citation>
    <scope>NUCLEOTIDE SEQUENCE [LARGE SCALE GENOMIC DNA]</scope>
    <source>
        <strain evidence="1 2">AZ-4-2-10-S1-D7</strain>
    </source>
</reference>
<dbReference type="EMBL" id="LNJP01000002">
    <property type="protein sequence ID" value="KWZ33232.1"/>
    <property type="molecule type" value="Genomic_DNA"/>
</dbReference>
<dbReference type="AlphaFoldDB" id="A0AAW3PW95"/>
<organism evidence="1 2">
    <name type="scientific">Burkholderia anthina</name>
    <dbReference type="NCBI Taxonomy" id="179879"/>
    <lineage>
        <taxon>Bacteria</taxon>
        <taxon>Pseudomonadati</taxon>
        <taxon>Pseudomonadota</taxon>
        <taxon>Betaproteobacteria</taxon>
        <taxon>Burkholderiales</taxon>
        <taxon>Burkholderiaceae</taxon>
        <taxon>Burkholderia</taxon>
        <taxon>Burkholderia cepacia complex</taxon>
    </lineage>
</organism>
<evidence type="ECO:0000313" key="1">
    <source>
        <dbReference type="EMBL" id="KWZ33232.1"/>
    </source>
</evidence>
<name>A0AAW3PW95_9BURK</name>
<comment type="caution">
    <text evidence="1">The sequence shown here is derived from an EMBL/GenBank/DDBJ whole genome shotgun (WGS) entry which is preliminary data.</text>
</comment>
<evidence type="ECO:0008006" key="3">
    <source>
        <dbReference type="Google" id="ProtNLM"/>
    </source>
</evidence>
<gene>
    <name evidence="1" type="ORF">WS64_19685</name>
</gene>
<sequence length="141" mass="16558">MSVHLLRTESMPISPCYLFKNSFEFKPRGQVESVPAYVRGIYVLYEQQEDGAMDVVYIGMARGEQSGARGRLRKHLENPEKVWSHFSVYQVWDNIPKEQIEELEGLFRHLYRKDSTANRFNVQKTYGPLAQIKRKCAEDWI</sequence>
<protein>
    <recommendedName>
        <fullName evidence="3">GIY-YIG domain-containing protein</fullName>
    </recommendedName>
</protein>
<dbReference type="Proteomes" id="UP000070434">
    <property type="component" value="Chromosome 3"/>
</dbReference>